<comment type="subcellular location">
    <subcellularLocation>
        <location evidence="1">Cell membrane</location>
    </subcellularLocation>
</comment>
<dbReference type="GO" id="GO:0030435">
    <property type="term" value="P:sporulation resulting in formation of a cellular spore"/>
    <property type="evidence" value="ECO:0007669"/>
    <property type="project" value="UniProtKB-KW"/>
</dbReference>
<dbReference type="EC" id="3.4.23.-" evidence="1"/>
<comment type="similarity">
    <text evidence="1">Belongs to the peptidase U4 family.</text>
</comment>
<dbReference type="Pfam" id="PF03419">
    <property type="entry name" value="Peptidase_U4"/>
    <property type="match status" value="1"/>
</dbReference>
<organism evidence="4 5">
    <name type="scientific">Bacillus oleivorans</name>
    <dbReference type="NCBI Taxonomy" id="1448271"/>
    <lineage>
        <taxon>Bacteria</taxon>
        <taxon>Bacillati</taxon>
        <taxon>Bacillota</taxon>
        <taxon>Bacilli</taxon>
        <taxon>Bacillales</taxon>
        <taxon>Bacillaceae</taxon>
        <taxon>Bacillus</taxon>
    </lineage>
</organism>
<feature type="transmembrane region" description="Helical" evidence="3">
    <location>
        <begin position="94"/>
        <end position="112"/>
    </location>
</feature>
<gene>
    <name evidence="4" type="ORF">SAMN05877753_10776</name>
</gene>
<keyword evidence="5" id="KW-1185">Reference proteome</keyword>
<dbReference type="GO" id="GO:0006508">
    <property type="term" value="P:proteolysis"/>
    <property type="evidence" value="ECO:0007669"/>
    <property type="project" value="UniProtKB-KW"/>
</dbReference>
<keyword evidence="1" id="KW-0645">Protease</keyword>
<sequence>MAAGVLASFSVFGYVSSFLSFLLHPLVKLALSFLIVWTAFGFRRFKFFLQATLTFYITTFIMGGGLIGLHYFLQYESQFSQSLVIASVKGFGDPISWVFVIIGFPVLWFISTKQSEKWEMSKIRFNETVKVYVEIADLKWNLTGLVDSGNQLYDPISKLPVMILSTSQLEDQIPSEILQTSQNPNHYLEGIISLPQGWDYRLRMIPARTVGQSGELLVAFKPDQIVIETKSGGCIEPKGLIAFSSHSLSSEGMFDCIIHPKMMTKLPHITAS</sequence>
<evidence type="ECO:0000256" key="1">
    <source>
        <dbReference type="PIRNR" id="PIRNR018571"/>
    </source>
</evidence>
<dbReference type="InterPro" id="IPR005081">
    <property type="entry name" value="SpoIIGA"/>
</dbReference>
<name>A0A285D0U8_9BACI</name>
<proteinExistence type="inferred from homology"/>
<dbReference type="GO" id="GO:0030436">
    <property type="term" value="P:asexual sporulation"/>
    <property type="evidence" value="ECO:0007669"/>
    <property type="project" value="InterPro"/>
</dbReference>
<keyword evidence="1 3" id="KW-0472">Membrane</keyword>
<dbReference type="NCBIfam" id="TIGR02854">
    <property type="entry name" value="spore_II_GA"/>
    <property type="match status" value="1"/>
</dbReference>
<dbReference type="EMBL" id="OAOP01000007">
    <property type="protein sequence ID" value="SNX73467.1"/>
    <property type="molecule type" value="Genomic_DNA"/>
</dbReference>
<comment type="subunit">
    <text evidence="1">Self-associates. Interacts with SigE. Interacts with SpoIIR.</text>
</comment>
<keyword evidence="3" id="KW-0812">Transmembrane</keyword>
<keyword evidence="3" id="KW-1133">Transmembrane helix</keyword>
<keyword evidence="1" id="KW-0749">Sporulation</keyword>
<feature type="active site" evidence="2">
    <location>
        <position position="147"/>
    </location>
</feature>
<reference evidence="4 5" key="1">
    <citation type="submission" date="2017-08" db="EMBL/GenBank/DDBJ databases">
        <authorList>
            <person name="de Groot N.N."/>
        </authorList>
    </citation>
    <scope>NUCLEOTIDE SEQUENCE [LARGE SCALE GENOMIC DNA]</scope>
    <source>
        <strain evidence="4 5">JC228</strain>
    </source>
</reference>
<accession>A0A285D0U8</accession>
<evidence type="ECO:0000313" key="5">
    <source>
        <dbReference type="Proteomes" id="UP000219546"/>
    </source>
</evidence>
<keyword evidence="1" id="KW-0378">Hydrolase</keyword>
<dbReference type="AlphaFoldDB" id="A0A285D0U8"/>
<evidence type="ECO:0000256" key="2">
    <source>
        <dbReference type="PIRSR" id="PIRSR018571-1"/>
    </source>
</evidence>
<dbReference type="GO" id="GO:0004190">
    <property type="term" value="F:aspartic-type endopeptidase activity"/>
    <property type="evidence" value="ECO:0007669"/>
    <property type="project" value="UniProtKB-KW"/>
</dbReference>
<feature type="transmembrane region" description="Helical" evidence="3">
    <location>
        <begin position="23"/>
        <end position="42"/>
    </location>
</feature>
<keyword evidence="1" id="KW-0064">Aspartyl protease</keyword>
<evidence type="ECO:0000313" key="4">
    <source>
        <dbReference type="EMBL" id="SNX73467.1"/>
    </source>
</evidence>
<feature type="transmembrane region" description="Helical" evidence="3">
    <location>
        <begin position="54"/>
        <end position="74"/>
    </location>
</feature>
<evidence type="ECO:0000256" key="3">
    <source>
        <dbReference type="SAM" id="Phobius"/>
    </source>
</evidence>
<comment type="function">
    <text evidence="1">Probable aspartic protease that is responsible for the proteolytic cleavage of the RNA polymerase sigma E factor (SigE/spoIIGB) to yield the active peptide in the mother cell during sporulation. Responds to a signal from the forespore that is triggered by the extracellular signal protein SpoIIR.</text>
</comment>
<keyword evidence="1" id="KW-1003">Cell membrane</keyword>
<dbReference type="Proteomes" id="UP000219546">
    <property type="component" value="Unassembled WGS sequence"/>
</dbReference>
<dbReference type="GO" id="GO:0005886">
    <property type="term" value="C:plasma membrane"/>
    <property type="evidence" value="ECO:0007669"/>
    <property type="project" value="UniProtKB-SubCell"/>
</dbReference>
<dbReference type="PIRSF" id="PIRSF018571">
    <property type="entry name" value="SpoIIGA"/>
    <property type="match status" value="1"/>
</dbReference>
<protein>
    <recommendedName>
        <fullName evidence="1">Sporulation sigma-E factor-processing peptidase</fullName>
        <ecNumber evidence="1">3.4.23.-</ecNumber>
    </recommendedName>
    <alternativeName>
        <fullName evidence="1">Membrane-associated aspartic protease</fullName>
    </alternativeName>
    <alternativeName>
        <fullName evidence="1">Stage II sporulation protein GA</fullName>
    </alternativeName>
</protein>